<reference evidence="3" key="1">
    <citation type="journal article" date="2016" name="Nature">
        <title>The genome of the seagrass Zostera marina reveals angiosperm adaptation to the sea.</title>
        <authorList>
            <person name="Olsen J.L."/>
            <person name="Rouze P."/>
            <person name="Verhelst B."/>
            <person name="Lin Y.-C."/>
            <person name="Bayer T."/>
            <person name="Collen J."/>
            <person name="Dattolo E."/>
            <person name="De Paoli E."/>
            <person name="Dittami S."/>
            <person name="Maumus F."/>
            <person name="Michel G."/>
            <person name="Kersting A."/>
            <person name="Lauritano C."/>
            <person name="Lohaus R."/>
            <person name="Toepel M."/>
            <person name="Tonon T."/>
            <person name="Vanneste K."/>
            <person name="Amirebrahimi M."/>
            <person name="Brakel J."/>
            <person name="Bostroem C."/>
            <person name="Chovatia M."/>
            <person name="Grimwood J."/>
            <person name="Jenkins J.W."/>
            <person name="Jueterbock A."/>
            <person name="Mraz A."/>
            <person name="Stam W.T."/>
            <person name="Tice H."/>
            <person name="Bornberg-Bauer E."/>
            <person name="Green P.J."/>
            <person name="Pearson G.A."/>
            <person name="Procaccini G."/>
            <person name="Duarte C.M."/>
            <person name="Schmutz J."/>
            <person name="Reusch T.B.H."/>
            <person name="Van de Peer Y."/>
        </authorList>
    </citation>
    <scope>NUCLEOTIDE SEQUENCE [LARGE SCALE GENOMIC DNA]</scope>
    <source>
        <strain evidence="3">cv. Finnish</strain>
    </source>
</reference>
<dbReference type="PANTHER" id="PTHR31968:SF4">
    <property type="entry name" value="SERINE_ARGININE-RELATED PROTEIN 53"/>
    <property type="match status" value="1"/>
</dbReference>
<dbReference type="Proteomes" id="UP000036987">
    <property type="component" value="Unassembled WGS sequence"/>
</dbReference>
<evidence type="ECO:0000313" key="2">
    <source>
        <dbReference type="EMBL" id="KMZ71295.1"/>
    </source>
</evidence>
<accession>A0A0K9PST3</accession>
<feature type="compositionally biased region" description="Low complexity" evidence="1">
    <location>
        <begin position="57"/>
        <end position="75"/>
    </location>
</feature>
<dbReference type="OrthoDB" id="1939205at2759"/>
<dbReference type="PANTHER" id="PTHR31968">
    <property type="entry name" value="SERINE/ARGININE-RELATED PROTEIN 53"/>
    <property type="match status" value="1"/>
</dbReference>
<dbReference type="InterPro" id="IPR034604">
    <property type="entry name" value="SRRP53"/>
</dbReference>
<dbReference type="OMA" id="GYDKMSA"/>
<name>A0A0K9PST3_ZOSMR</name>
<dbReference type="GO" id="GO:0005737">
    <property type="term" value="C:cytoplasm"/>
    <property type="evidence" value="ECO:0000318"/>
    <property type="project" value="GO_Central"/>
</dbReference>
<proteinExistence type="predicted"/>
<dbReference type="AlphaFoldDB" id="A0A0K9PST3"/>
<dbReference type="GO" id="GO:0005634">
    <property type="term" value="C:nucleus"/>
    <property type="evidence" value="ECO:0000318"/>
    <property type="project" value="GO_Central"/>
</dbReference>
<gene>
    <name evidence="2" type="ORF">ZOSMA_183G00270</name>
</gene>
<sequence>MEEEKASAYYDELTRKGQGAAKFKQGLGFSSSSSPSHSTAAVISTDKTSFYNNFVSASNTNTNTNPSTVYPPNTVKSPNQNHLEEIRNKLKKKPSRVTRENPLEDRKDDGRRGSSSRHRSRSRERSRRHRDKEEGSKSNRREHHGSSRRRSRSRSPRSWNGRSCGDSKRYEKDPTAKNVDNYSQLIDGYSRMTAAEKVKAKIRFQLSQTVKKDVAKGVNGRWERFDFNKDAPLDDDDELTAVADDDASVVKNMGRSFRFSAVEAKHEDEIRAAHDKAIFGTPTALSVFPEEATDEPNESKEVDNAANITTTLICDTIITKPQGSWRDRVRKPQD</sequence>
<feature type="compositionally biased region" description="Basic residues" evidence="1">
    <location>
        <begin position="114"/>
        <end position="130"/>
    </location>
</feature>
<dbReference type="EMBL" id="LFYR01000680">
    <property type="protein sequence ID" value="KMZ71295.1"/>
    <property type="molecule type" value="Genomic_DNA"/>
</dbReference>
<evidence type="ECO:0000256" key="1">
    <source>
        <dbReference type="SAM" id="MobiDB-lite"/>
    </source>
</evidence>
<feature type="compositionally biased region" description="Basic and acidic residues" evidence="1">
    <location>
        <begin position="97"/>
        <end position="112"/>
    </location>
</feature>
<organism evidence="2 3">
    <name type="scientific">Zostera marina</name>
    <name type="common">Eelgrass</name>
    <dbReference type="NCBI Taxonomy" id="29655"/>
    <lineage>
        <taxon>Eukaryota</taxon>
        <taxon>Viridiplantae</taxon>
        <taxon>Streptophyta</taxon>
        <taxon>Embryophyta</taxon>
        <taxon>Tracheophyta</taxon>
        <taxon>Spermatophyta</taxon>
        <taxon>Magnoliopsida</taxon>
        <taxon>Liliopsida</taxon>
        <taxon>Zosteraceae</taxon>
        <taxon>Zostera</taxon>
    </lineage>
</organism>
<dbReference type="STRING" id="29655.A0A0K9PST3"/>
<comment type="caution">
    <text evidence="2">The sequence shown here is derived from an EMBL/GenBank/DDBJ whole genome shotgun (WGS) entry which is preliminary data.</text>
</comment>
<protein>
    <submittedName>
        <fullName evidence="2">Uncharacterized protein</fullName>
    </submittedName>
</protein>
<feature type="region of interest" description="Disordered" evidence="1">
    <location>
        <begin position="57"/>
        <end position="176"/>
    </location>
</feature>
<feature type="compositionally biased region" description="Basic residues" evidence="1">
    <location>
        <begin position="140"/>
        <end position="155"/>
    </location>
</feature>
<feature type="compositionally biased region" description="Basic and acidic residues" evidence="1">
    <location>
        <begin position="165"/>
        <end position="175"/>
    </location>
</feature>
<dbReference type="GO" id="GO:0000380">
    <property type="term" value="P:alternative mRNA splicing, via spliceosome"/>
    <property type="evidence" value="ECO:0000318"/>
    <property type="project" value="GO_Central"/>
</dbReference>
<evidence type="ECO:0000313" key="3">
    <source>
        <dbReference type="Proteomes" id="UP000036987"/>
    </source>
</evidence>
<keyword evidence="3" id="KW-1185">Reference proteome</keyword>